<accession>A0A1S5R3J4</accession>
<dbReference type="EMBL" id="KU873925">
    <property type="protein sequence ID" value="AND74967.1"/>
    <property type="molecule type" value="Genomic_DNA"/>
</dbReference>
<keyword evidence="2" id="KW-1185">Reference proteome</keyword>
<dbReference type="Proteomes" id="UP000225821">
    <property type="component" value="Segment"/>
</dbReference>
<gene>
    <name evidence="1" type="ORF">pf16_44</name>
</gene>
<organism evidence="1 2">
    <name type="scientific">Pseudomonas phage pf16</name>
    <dbReference type="NCBI Taxonomy" id="1815630"/>
    <lineage>
        <taxon>Viruses</taxon>
        <taxon>Duplodnaviria</taxon>
        <taxon>Heunggongvirae</taxon>
        <taxon>Uroviricota</taxon>
        <taxon>Caudoviricetes</taxon>
        <taxon>Chakrabartyvirus</taxon>
        <taxon>Chakrabartyvirus pf16</taxon>
    </lineage>
</organism>
<name>A0A1S5R3J4_9CAUD</name>
<sequence length="97" mass="10847">MKTLIIVFLSLLLLTGTDVRPVFSQMFRALSYVAEFPDNPPPHKPARVVVPEEPTQEPMDLPFLESPTASTIEDLTLDQALEQAETIQIGIEAERNK</sequence>
<protein>
    <submittedName>
        <fullName evidence="1">Uncharacterized protein</fullName>
    </submittedName>
</protein>
<evidence type="ECO:0000313" key="1">
    <source>
        <dbReference type="EMBL" id="AND74967.1"/>
    </source>
</evidence>
<reference evidence="1 2" key="1">
    <citation type="submission" date="2016-03" db="EMBL/GenBank/DDBJ databases">
        <title>Characterisation of pf16 and phiPMW: Two novel phages infecting Pseudomonas putida PpG1.</title>
        <authorList>
            <person name="Magill D.J."/>
            <person name="Krylov V.N."/>
            <person name="Shaburova O.V."/>
            <person name="Allen C.C.R."/>
            <person name="McGrath J.W."/>
            <person name="Quinn J.P."/>
            <person name="Kulakov L.A."/>
        </authorList>
    </citation>
    <scope>NUCLEOTIDE SEQUENCE [LARGE SCALE GENOMIC DNA]</scope>
</reference>
<proteinExistence type="predicted"/>
<evidence type="ECO:0000313" key="2">
    <source>
        <dbReference type="Proteomes" id="UP000225821"/>
    </source>
</evidence>